<dbReference type="GO" id="GO:0006313">
    <property type="term" value="P:DNA transposition"/>
    <property type="evidence" value="ECO:0007669"/>
    <property type="project" value="InterPro"/>
</dbReference>
<organism evidence="2 3">
    <name type="scientific">Brevibacterium yomogidense</name>
    <dbReference type="NCBI Taxonomy" id="946573"/>
    <lineage>
        <taxon>Bacteria</taxon>
        <taxon>Bacillati</taxon>
        <taxon>Actinomycetota</taxon>
        <taxon>Actinomycetes</taxon>
        <taxon>Micrococcales</taxon>
        <taxon>Brevibacteriaceae</taxon>
        <taxon>Brevibacterium</taxon>
    </lineage>
</organism>
<keyword evidence="3" id="KW-1185">Reference proteome</keyword>
<dbReference type="PANTHER" id="PTHR34614:SF2">
    <property type="entry name" value="TRANSPOSASE IS4-LIKE DOMAIN-CONTAINING PROTEIN"/>
    <property type="match status" value="1"/>
</dbReference>
<dbReference type="GO" id="GO:0003677">
    <property type="term" value="F:DNA binding"/>
    <property type="evidence" value="ECO:0007669"/>
    <property type="project" value="InterPro"/>
</dbReference>
<dbReference type="SUPFAM" id="SSF53098">
    <property type="entry name" value="Ribonuclease H-like"/>
    <property type="match status" value="1"/>
</dbReference>
<protein>
    <submittedName>
        <fullName evidence="2">Mobile element protein</fullName>
    </submittedName>
</protein>
<feature type="domain" description="Transposase IS4-like" evidence="1">
    <location>
        <begin position="205"/>
        <end position="445"/>
    </location>
</feature>
<sequence>MGSFVRKVKTGSGATAVQIVHKTGSRRDGIEHIGSAHTDADLHVLLATAHRRLAGDQPELDLGLDAPGLGRPEHGLVVESTQSIVLWQALERVYAYLGFDAVGDEHFKKLVLARIVEPTSKTEAIRVMENFGISPPSLRTITRTLQRIQADGVRGVVSQACFDYATATGGLALVLYDVTTLYFEADDEDELRKVGMSKERKVDPQITVGLLVDRSGFPLEVQCFEGNKAETKTLIPVVTAFKERHGIDDLVIVADAGMLSAANLLALEEAGQRFIVGSLITKAPYDLADRFEKKGTYFEDGEIAESQRVMGTGTQARSRRIVYQYSFKRAKRDDRNINKMIEKAEKIAAGTRPMKKDRFVSLKGKQPAVDWALVERARQLTRIKGYVTNIPMSLMSGHVVVAAYHDLWTVEQSFRMSKSDVKARPIFHRTRDSIEAHLTIVFAALAVSRVVQARTGVSIKKFREAGASTIGGTPYR</sequence>
<reference evidence="3" key="1">
    <citation type="submission" date="2017-02" db="EMBL/GenBank/DDBJ databases">
        <authorList>
            <person name="Dridi B."/>
        </authorList>
    </citation>
    <scope>NUCLEOTIDE SEQUENCE [LARGE SCALE GENOMIC DNA]</scope>
    <source>
        <strain evidence="3">B Co 03.10</strain>
    </source>
</reference>
<dbReference type="EMBL" id="FWFF01000017">
    <property type="protein sequence ID" value="SLM99218.1"/>
    <property type="molecule type" value="Genomic_DNA"/>
</dbReference>
<dbReference type="InterPro" id="IPR002559">
    <property type="entry name" value="Transposase_11"/>
</dbReference>
<proteinExistence type="predicted"/>
<name>A0A1X6XJF1_9MICO</name>
<dbReference type="AlphaFoldDB" id="A0A1X6XJF1"/>
<dbReference type="PANTHER" id="PTHR34614">
    <property type="match status" value="1"/>
</dbReference>
<dbReference type="GO" id="GO:0004803">
    <property type="term" value="F:transposase activity"/>
    <property type="evidence" value="ECO:0007669"/>
    <property type="project" value="InterPro"/>
</dbReference>
<dbReference type="Proteomes" id="UP000196581">
    <property type="component" value="Unassembled WGS sequence"/>
</dbReference>
<dbReference type="NCBIfam" id="NF033559">
    <property type="entry name" value="transpos_IS1634"/>
    <property type="match status" value="1"/>
</dbReference>
<dbReference type="InterPro" id="IPR012337">
    <property type="entry name" value="RNaseH-like_sf"/>
</dbReference>
<gene>
    <name evidence="2" type="ORF">FM105_10585</name>
</gene>
<accession>A0A1X6XJF1</accession>
<evidence type="ECO:0000259" key="1">
    <source>
        <dbReference type="Pfam" id="PF01609"/>
    </source>
</evidence>
<dbReference type="Pfam" id="PF01609">
    <property type="entry name" value="DDE_Tnp_1"/>
    <property type="match status" value="1"/>
</dbReference>
<evidence type="ECO:0000313" key="3">
    <source>
        <dbReference type="Proteomes" id="UP000196581"/>
    </source>
</evidence>
<evidence type="ECO:0000313" key="2">
    <source>
        <dbReference type="EMBL" id="SLM99218.1"/>
    </source>
</evidence>
<dbReference type="InterPro" id="IPR047654">
    <property type="entry name" value="IS1634_transpos"/>
</dbReference>